<evidence type="ECO:0000313" key="4">
    <source>
        <dbReference type="EMBL" id="RHZ69461.1"/>
    </source>
</evidence>
<dbReference type="InterPro" id="IPR051681">
    <property type="entry name" value="Ser/Thr_Kinases-Pseudokinases"/>
</dbReference>
<dbReference type="PANTHER" id="PTHR44329:SF298">
    <property type="entry name" value="MIXED LINEAGE KINASE DOMAIN-LIKE PROTEIN"/>
    <property type="match status" value="1"/>
</dbReference>
<dbReference type="InterPro" id="IPR000719">
    <property type="entry name" value="Prot_kinase_dom"/>
</dbReference>
<feature type="domain" description="Protein kinase" evidence="3">
    <location>
        <begin position="84"/>
        <end position="360"/>
    </location>
</feature>
<protein>
    <recommendedName>
        <fullName evidence="3">Protein kinase domain-containing protein</fullName>
    </recommendedName>
</protein>
<sequence>MQIIDGTSSDDKGSPIIDLRRLCQACYKERTSHGWCKDCETSYMILNFARWTTGNKNLDNLIRNTQKNAAQTCDYLEYIDFNEFDSIEFIAKGGFSAVYKAEWLEGPRWNWDEVGQMWCRSGPITVALKRLDNSQNISNDFLNQVERHHRCLQSGSLADCFGITRDPTGAFMFVMRYYENGNLYQYLDKSKGIISWRDMVDMLWGVAGGLERIHAENRFHSNLHGGNLLIEDEAVSTDARIADVGLHGPADKFKPSQIYGVLPFIAPEILLGEKPSQSSDIYSFGIIMCTLATGKRPFADRSHDFNLAKEICFNNLRPDISDIFDDMPKAYYEWMVKCWDADPQKRPTASQLNELLGEWITSICDDPNPSVIADQFSHADEKRWELIGKHMNKIHSPSIHPGAYFISRPIDFFIINNFCNFHKL</sequence>
<name>A0A397I1I8_9GLOM</name>
<proteinExistence type="predicted"/>
<keyword evidence="1" id="KW-0547">Nucleotide-binding</keyword>
<accession>A0A397I1I8</accession>
<dbReference type="GO" id="GO:0005524">
    <property type="term" value="F:ATP binding"/>
    <property type="evidence" value="ECO:0007669"/>
    <property type="project" value="UniProtKB-KW"/>
</dbReference>
<evidence type="ECO:0000259" key="3">
    <source>
        <dbReference type="PROSITE" id="PS50011"/>
    </source>
</evidence>
<dbReference type="EMBL" id="PQFF01000259">
    <property type="protein sequence ID" value="RHZ69461.1"/>
    <property type="molecule type" value="Genomic_DNA"/>
</dbReference>
<evidence type="ECO:0000256" key="1">
    <source>
        <dbReference type="ARBA" id="ARBA00022741"/>
    </source>
</evidence>
<dbReference type="PROSITE" id="PS50011">
    <property type="entry name" value="PROTEIN_KINASE_DOM"/>
    <property type="match status" value="1"/>
</dbReference>
<dbReference type="SUPFAM" id="SSF56112">
    <property type="entry name" value="Protein kinase-like (PK-like)"/>
    <property type="match status" value="1"/>
</dbReference>
<keyword evidence="5" id="KW-1185">Reference proteome</keyword>
<organism evidence="4 5">
    <name type="scientific">Diversispora epigaea</name>
    <dbReference type="NCBI Taxonomy" id="1348612"/>
    <lineage>
        <taxon>Eukaryota</taxon>
        <taxon>Fungi</taxon>
        <taxon>Fungi incertae sedis</taxon>
        <taxon>Mucoromycota</taxon>
        <taxon>Glomeromycotina</taxon>
        <taxon>Glomeromycetes</taxon>
        <taxon>Diversisporales</taxon>
        <taxon>Diversisporaceae</taxon>
        <taxon>Diversispora</taxon>
    </lineage>
</organism>
<dbReference type="STRING" id="1348612.A0A397I1I8"/>
<keyword evidence="2" id="KW-0067">ATP-binding</keyword>
<dbReference type="GO" id="GO:0004674">
    <property type="term" value="F:protein serine/threonine kinase activity"/>
    <property type="evidence" value="ECO:0007669"/>
    <property type="project" value="TreeGrafter"/>
</dbReference>
<dbReference type="PANTHER" id="PTHR44329">
    <property type="entry name" value="SERINE/THREONINE-PROTEIN KINASE TNNI3K-RELATED"/>
    <property type="match status" value="1"/>
</dbReference>
<dbReference type="InterPro" id="IPR001245">
    <property type="entry name" value="Ser-Thr/Tyr_kinase_cat_dom"/>
</dbReference>
<dbReference type="Proteomes" id="UP000266861">
    <property type="component" value="Unassembled WGS sequence"/>
</dbReference>
<dbReference type="Gene3D" id="1.10.510.10">
    <property type="entry name" value="Transferase(Phosphotransferase) domain 1"/>
    <property type="match status" value="1"/>
</dbReference>
<evidence type="ECO:0000256" key="2">
    <source>
        <dbReference type="ARBA" id="ARBA00022840"/>
    </source>
</evidence>
<comment type="caution">
    <text evidence="4">The sequence shown here is derived from an EMBL/GenBank/DDBJ whole genome shotgun (WGS) entry which is preliminary data.</text>
</comment>
<gene>
    <name evidence="4" type="ORF">Glove_283g30</name>
</gene>
<evidence type="ECO:0000313" key="5">
    <source>
        <dbReference type="Proteomes" id="UP000266861"/>
    </source>
</evidence>
<dbReference type="InterPro" id="IPR011009">
    <property type="entry name" value="Kinase-like_dom_sf"/>
</dbReference>
<reference evidence="4 5" key="1">
    <citation type="submission" date="2018-08" db="EMBL/GenBank/DDBJ databases">
        <title>Genome and evolution of the arbuscular mycorrhizal fungus Diversispora epigaea (formerly Glomus versiforme) and its bacterial endosymbionts.</title>
        <authorList>
            <person name="Sun X."/>
            <person name="Fei Z."/>
            <person name="Harrison M."/>
        </authorList>
    </citation>
    <scope>NUCLEOTIDE SEQUENCE [LARGE SCALE GENOMIC DNA]</scope>
    <source>
        <strain evidence="4 5">IT104</strain>
    </source>
</reference>
<dbReference type="OrthoDB" id="6718656at2759"/>
<dbReference type="Pfam" id="PF07714">
    <property type="entry name" value="PK_Tyr_Ser-Thr"/>
    <property type="match status" value="1"/>
</dbReference>
<dbReference type="AlphaFoldDB" id="A0A397I1I8"/>